<feature type="repeat" description="TPR" evidence="1">
    <location>
        <begin position="765"/>
        <end position="798"/>
    </location>
</feature>
<dbReference type="PANTHER" id="PTHR34512:SF30">
    <property type="entry name" value="OUTER MEMBRANE PROTEIN ASSEMBLY FACTOR BAMB"/>
    <property type="match status" value="1"/>
</dbReference>
<dbReference type="Gene3D" id="2.130.10.10">
    <property type="entry name" value="YVTN repeat-like/Quinoprotein amine dehydrogenase"/>
    <property type="match status" value="2"/>
</dbReference>
<dbReference type="RefSeq" id="WP_145060661.1">
    <property type="nucleotide sequence ID" value="NZ_CP036263.1"/>
</dbReference>
<evidence type="ECO:0000256" key="1">
    <source>
        <dbReference type="PROSITE-ProRule" id="PRU00339"/>
    </source>
</evidence>
<dbReference type="InterPro" id="IPR011047">
    <property type="entry name" value="Quinoprotein_ADH-like_sf"/>
</dbReference>
<dbReference type="InterPro" id="IPR015943">
    <property type="entry name" value="WD40/YVTN_repeat-like_dom_sf"/>
</dbReference>
<dbReference type="InterPro" id="IPR019734">
    <property type="entry name" value="TPR_rpt"/>
</dbReference>
<proteinExistence type="predicted"/>
<organism evidence="3 4">
    <name type="scientific">Adhaeretor mobilis</name>
    <dbReference type="NCBI Taxonomy" id="1930276"/>
    <lineage>
        <taxon>Bacteria</taxon>
        <taxon>Pseudomonadati</taxon>
        <taxon>Planctomycetota</taxon>
        <taxon>Planctomycetia</taxon>
        <taxon>Pirellulales</taxon>
        <taxon>Lacipirellulaceae</taxon>
        <taxon>Adhaeretor</taxon>
    </lineage>
</organism>
<keyword evidence="1" id="KW-0802">TPR repeat</keyword>
<dbReference type="EMBL" id="CP036263">
    <property type="protein sequence ID" value="QDS99435.1"/>
    <property type="molecule type" value="Genomic_DNA"/>
</dbReference>
<sequence>MMRFHHQQLQRQQPPRCIAKSTLVRQDLCALFLLAMAVLSAELSAQPGQIQLEDFNNAGVELPQDRNLTRGIRKAKESLAKEEYTQSLRFLDAVLAGSSDYFIESQDSKEIVGLKDHADQLLSSLPADGREAYLATYAPTAERRLRAAIESGEREDFAEIVQRYYHTPSGYEAALLLAQRDTDEGRTLLAALAYQRLLNTPAAVLHLGAPLHLRAAICFISLGDETAARAALEPLRQMVGRRIEIGGSPTKLTDDRTTVAWVKRVLGTPRPDVTIGLEDWAMLRGSPSRNAESQGGLPHMRIRWSVRLLSHPRLEQIFGNLFAEKMRKQELTPVAGSPLAVGNTVLVRSPHSLVAVNFKTGKRVWQAEPQGTTEIEELIAESNSTGDKQLDPEPARVFGRSLWRDHLYGTINSDGRRVFVIRDLTPLSQDDEDPFAPAFGRGHQVSGDVTNRLCAYDLQTQGKLLWEIDCAVGNGPLVGGFFLGSPLSLGDDLYGLIELRNSVHLYAVKASTGEVHGQQQLVNLDRGIGLDSRRRLLSSSPSYASGMLVSPIGAGIVIGVDLTKHSLGWAYRYEVDELASPRYRRQEIRQDANPQSTWTDAATILAAGRVLITPPDSSSIHCIDLQSGKRIWKKPKGSSIRLACVDSERVLLVGPSDVKLLSVENGKQLGETIKFPAGTSPSGSGFLSDGKYYLPLSSAEVIAIDVTRGEIVARSTSRDGNVLGNLVCHQGAVLSYDGQFLQRFDQIEVLRKQANALLAKSPQDVEALRTLGEVAYNEGRLSEAVSLLERAFRGDEDSYSTREILVQALVTALEEDFVTYRNRIPMLEKLQDGSPDSRARLQRIKASGLTESGELLAAADSCLEIYNLGVSTEKLYDVEKHRKVAVPRWISGQMANIWSQADPQIREKLAAKFANVIRSESVLESQGADEKLAFFGSMLDDTTKLKLTKVKLEEGELLGAQMRLQELMQSSQPEVRDEAIARAAALLHSVGQHRQAYEYDQLLAGPLANTVCLDGKTGAQIVAGFSVAALPEVDWPTGRVEAISLTSSTSRRTSRSPQYGIRMEQTDEVLGGCQISFSRVGELTIRDSLGKEFFRTMIELQQRQQVNYRQIGNMHAASHGNVVVVSFGRQIAAFNTLAGKGNNQPAILWQKNLSSELGSGSYHAAAGKHVTRKTGSYRASRSTWDGNWIGVIGPVTAHGCVYQDQSRLVCVDPLDGRVLWSRGDVPAGCDLFGDSDLLFVTPEGSARATVYSMIDGREIDEVEVPPWHEHLTTLGRNVISWSQDRGRPEDQRWEIASIDASTGETQWSYLFPDSTRVDIDRGRFIATVTPTGEARIIDGLQGDVLVESSFGVAERLKEIHLSVGSASMLLLTNRVENSPNNSPNNRRTRPINTTDYAIINGRVDAFDRNTGESLWARPAELDHQGWSVTQPSDLPVLMFVASLSRHDAQGSRQGITLLALDRRTGASLYRTDALPGSSSGHFQLQVSDESQHVVQAEMSSRLVQLRFTDKPRPPMPPAMAEVESSNVPTAGGLQRILQKLGNDK</sequence>
<dbReference type="SUPFAM" id="SSF50998">
    <property type="entry name" value="Quinoprotein alcohol dehydrogenase-like"/>
    <property type="match status" value="2"/>
</dbReference>
<feature type="domain" description="Pyrrolo-quinoline quinone repeat" evidence="2">
    <location>
        <begin position="399"/>
        <end position="633"/>
    </location>
</feature>
<dbReference type="Gene3D" id="1.25.40.10">
    <property type="entry name" value="Tetratricopeptide repeat domain"/>
    <property type="match status" value="1"/>
</dbReference>
<dbReference type="KEGG" id="amob:HG15A2_27580"/>
<gene>
    <name evidence="3" type="primary">bamB_2</name>
    <name evidence="3" type="ORF">HG15A2_27580</name>
</gene>
<dbReference type="InterPro" id="IPR018391">
    <property type="entry name" value="PQQ_b-propeller_rpt"/>
</dbReference>
<dbReference type="InterPro" id="IPR002372">
    <property type="entry name" value="PQQ_rpt_dom"/>
</dbReference>
<accession>A0A517MX25</accession>
<feature type="domain" description="Pyrrolo-quinoline quinone repeat" evidence="2">
    <location>
        <begin position="1206"/>
        <end position="1363"/>
    </location>
</feature>
<dbReference type="SMART" id="SM00564">
    <property type="entry name" value="PQQ"/>
    <property type="match status" value="4"/>
</dbReference>
<evidence type="ECO:0000259" key="2">
    <source>
        <dbReference type="Pfam" id="PF13360"/>
    </source>
</evidence>
<dbReference type="OrthoDB" id="242013at2"/>
<dbReference type="PROSITE" id="PS50005">
    <property type="entry name" value="TPR"/>
    <property type="match status" value="1"/>
</dbReference>
<keyword evidence="4" id="KW-1185">Reference proteome</keyword>
<dbReference type="Pfam" id="PF13360">
    <property type="entry name" value="PQQ_2"/>
    <property type="match status" value="2"/>
</dbReference>
<dbReference type="PANTHER" id="PTHR34512">
    <property type="entry name" value="CELL SURFACE PROTEIN"/>
    <property type="match status" value="1"/>
</dbReference>
<evidence type="ECO:0000313" key="3">
    <source>
        <dbReference type="EMBL" id="QDS99435.1"/>
    </source>
</evidence>
<evidence type="ECO:0000313" key="4">
    <source>
        <dbReference type="Proteomes" id="UP000319852"/>
    </source>
</evidence>
<name>A0A517MX25_9BACT</name>
<protein>
    <submittedName>
        <fullName evidence="3">Outer membrane protein assembly factor BamB</fullName>
    </submittedName>
</protein>
<dbReference type="InterPro" id="IPR011990">
    <property type="entry name" value="TPR-like_helical_dom_sf"/>
</dbReference>
<dbReference type="Proteomes" id="UP000319852">
    <property type="component" value="Chromosome"/>
</dbReference>
<dbReference type="SUPFAM" id="SSF48452">
    <property type="entry name" value="TPR-like"/>
    <property type="match status" value="1"/>
</dbReference>
<reference evidence="3 4" key="1">
    <citation type="submission" date="2019-02" db="EMBL/GenBank/DDBJ databases">
        <title>Deep-cultivation of Planctomycetes and their phenomic and genomic characterization uncovers novel biology.</title>
        <authorList>
            <person name="Wiegand S."/>
            <person name="Jogler M."/>
            <person name="Boedeker C."/>
            <person name="Pinto D."/>
            <person name="Vollmers J."/>
            <person name="Rivas-Marin E."/>
            <person name="Kohn T."/>
            <person name="Peeters S.H."/>
            <person name="Heuer A."/>
            <person name="Rast P."/>
            <person name="Oberbeckmann S."/>
            <person name="Bunk B."/>
            <person name="Jeske O."/>
            <person name="Meyerdierks A."/>
            <person name="Storesund J.E."/>
            <person name="Kallscheuer N."/>
            <person name="Luecker S."/>
            <person name="Lage O.M."/>
            <person name="Pohl T."/>
            <person name="Merkel B.J."/>
            <person name="Hornburger P."/>
            <person name="Mueller R.-W."/>
            <person name="Bruemmer F."/>
            <person name="Labrenz M."/>
            <person name="Spormann A.M."/>
            <person name="Op den Camp H."/>
            <person name="Overmann J."/>
            <person name="Amann R."/>
            <person name="Jetten M.S.M."/>
            <person name="Mascher T."/>
            <person name="Medema M.H."/>
            <person name="Devos D.P."/>
            <person name="Kaster A.-K."/>
            <person name="Ovreas L."/>
            <person name="Rohde M."/>
            <person name="Galperin M.Y."/>
            <person name="Jogler C."/>
        </authorList>
    </citation>
    <scope>NUCLEOTIDE SEQUENCE [LARGE SCALE GENOMIC DNA]</scope>
    <source>
        <strain evidence="3 4">HG15A2</strain>
    </source>
</reference>